<dbReference type="AlphaFoldDB" id="A0A0J9X9X8"/>
<dbReference type="Gene3D" id="1.20.1510.10">
    <property type="entry name" value="Cation efflux protein transmembrane domain"/>
    <property type="match status" value="2"/>
</dbReference>
<keyword evidence="13" id="KW-1185">Reference proteome</keyword>
<evidence type="ECO:0000256" key="7">
    <source>
        <dbReference type="ARBA" id="ARBA00023136"/>
    </source>
</evidence>
<dbReference type="Proteomes" id="UP000242525">
    <property type="component" value="Unassembled WGS sequence"/>
</dbReference>
<dbReference type="NCBIfam" id="TIGR01297">
    <property type="entry name" value="CDF"/>
    <property type="match status" value="1"/>
</dbReference>
<dbReference type="InterPro" id="IPR002524">
    <property type="entry name" value="Cation_efflux"/>
</dbReference>
<evidence type="ECO:0000256" key="9">
    <source>
        <dbReference type="SAM" id="Phobius"/>
    </source>
</evidence>
<dbReference type="GO" id="GO:0006882">
    <property type="term" value="P:intracellular zinc ion homeostasis"/>
    <property type="evidence" value="ECO:0007669"/>
    <property type="project" value="TreeGrafter"/>
</dbReference>
<feature type="transmembrane region" description="Helical" evidence="9">
    <location>
        <begin position="278"/>
        <end position="300"/>
    </location>
</feature>
<feature type="transmembrane region" description="Helical" evidence="9">
    <location>
        <begin position="76"/>
        <end position="98"/>
    </location>
</feature>
<keyword evidence="5" id="KW-0862">Zinc</keyword>
<feature type="compositionally biased region" description="Basic residues" evidence="8">
    <location>
        <begin position="159"/>
        <end position="169"/>
    </location>
</feature>
<evidence type="ECO:0000259" key="11">
    <source>
        <dbReference type="Pfam" id="PF16916"/>
    </source>
</evidence>
<dbReference type="InterPro" id="IPR058533">
    <property type="entry name" value="Cation_efflux_TM"/>
</dbReference>
<sequence>MKGKEIRILFLLGLDTIFFFLEIGIGYAVNSLALIADAFHMLNDIFSLIVALWAVRVAKSRGVDSKYTYGWQRAEILGALINAVFLIALCMTIFLEAIQRFIEVPEITNPKLILIVGTAGLISNIIGLFLFHEHGHSHGGSGGHIEDEESGHSHEHSHGHSHGHSHSHPRQAVDVKYGKNLVDDNAPISEAVPSSYVSRISETAGLLANEQSNGANYNSVEENSTIEVVPETYTDSTVSPSHSFRTRSQSVSSITHKDHFHVKPRDVIKQKSVNMEGVFLHVLGDALGNIGVIATALFIWKTDYSWKFYMDPVISLVITAIIFSSAVPLCKRTSAILLQGVPQSVDADEVRDDIASLPGVIEVHDLHIWILSENLNVATLHVSVDKGPRDFMKLAERIRTCMKGHGIGSTTIQPEFVNFTTISSNSSQDSLHGSRSPSPDNTPSCILQGNKSSGGLSKTRTQA</sequence>
<evidence type="ECO:0000256" key="1">
    <source>
        <dbReference type="ARBA" id="ARBA00004141"/>
    </source>
</evidence>
<accession>A0A0J9X9X8</accession>
<evidence type="ECO:0000256" key="3">
    <source>
        <dbReference type="ARBA" id="ARBA00022448"/>
    </source>
</evidence>
<gene>
    <name evidence="12" type="ORF">BN980_GECA06s02980g</name>
</gene>
<reference evidence="12" key="1">
    <citation type="submission" date="2014-03" db="EMBL/GenBank/DDBJ databases">
        <authorList>
            <person name="Casaregola S."/>
        </authorList>
    </citation>
    <scope>NUCLEOTIDE SEQUENCE [LARGE SCALE GENOMIC DNA]</scope>
    <source>
        <strain evidence="12">CLIB 918</strain>
    </source>
</reference>
<evidence type="ECO:0000313" key="13">
    <source>
        <dbReference type="Proteomes" id="UP000242525"/>
    </source>
</evidence>
<dbReference type="InterPro" id="IPR027469">
    <property type="entry name" value="Cation_efflux_TMD_sf"/>
</dbReference>
<dbReference type="SUPFAM" id="SSF160240">
    <property type="entry name" value="Cation efflux protein cytoplasmic domain-like"/>
    <property type="match status" value="1"/>
</dbReference>
<feature type="transmembrane region" description="Helical" evidence="9">
    <location>
        <begin position="110"/>
        <end position="131"/>
    </location>
</feature>
<evidence type="ECO:0000256" key="2">
    <source>
        <dbReference type="ARBA" id="ARBA00008873"/>
    </source>
</evidence>
<keyword evidence="6 9" id="KW-1133">Transmembrane helix</keyword>
<dbReference type="Pfam" id="PF16916">
    <property type="entry name" value="ZT_dimer"/>
    <property type="match status" value="1"/>
</dbReference>
<evidence type="ECO:0000313" key="12">
    <source>
        <dbReference type="EMBL" id="CDO53985.1"/>
    </source>
</evidence>
<name>A0A0J9X9X8_GEOCN</name>
<dbReference type="EMBL" id="CCBN010000006">
    <property type="protein sequence ID" value="CDO53985.1"/>
    <property type="molecule type" value="Genomic_DNA"/>
</dbReference>
<evidence type="ECO:0000259" key="10">
    <source>
        <dbReference type="Pfam" id="PF01545"/>
    </source>
</evidence>
<feature type="domain" description="Cation efflux protein transmembrane" evidence="10">
    <location>
        <begin position="12"/>
        <end position="338"/>
    </location>
</feature>
<dbReference type="GO" id="GO:0000329">
    <property type="term" value="C:fungal-type vacuole membrane"/>
    <property type="evidence" value="ECO:0007669"/>
    <property type="project" value="TreeGrafter"/>
</dbReference>
<dbReference type="OrthoDB" id="9944568at2759"/>
<organism evidence="12 13">
    <name type="scientific">Geotrichum candidum</name>
    <name type="common">Oospora lactis</name>
    <name type="synonym">Dipodascus geotrichum</name>
    <dbReference type="NCBI Taxonomy" id="1173061"/>
    <lineage>
        <taxon>Eukaryota</taxon>
        <taxon>Fungi</taxon>
        <taxon>Dikarya</taxon>
        <taxon>Ascomycota</taxon>
        <taxon>Saccharomycotina</taxon>
        <taxon>Dipodascomycetes</taxon>
        <taxon>Dipodascales</taxon>
        <taxon>Dipodascaceae</taxon>
        <taxon>Geotrichum</taxon>
    </lineage>
</organism>
<keyword evidence="3" id="KW-0813">Transport</keyword>
<evidence type="ECO:0000256" key="5">
    <source>
        <dbReference type="ARBA" id="ARBA00022833"/>
    </source>
</evidence>
<comment type="subcellular location">
    <subcellularLocation>
        <location evidence="1">Membrane</location>
        <topology evidence="1">Multi-pass membrane protein</topology>
    </subcellularLocation>
</comment>
<evidence type="ECO:0000256" key="4">
    <source>
        <dbReference type="ARBA" id="ARBA00022692"/>
    </source>
</evidence>
<protein>
    <submittedName>
        <fullName evidence="12">Similar to Saccharomyces cerevisiae YMR243C ZRC1 Vacuolar membrane zinc transporter, transports zinc from the cytosol into the vacuole for storage</fullName>
    </submittedName>
</protein>
<dbReference type="PANTHER" id="PTHR45820:SF4">
    <property type="entry name" value="ZINC TRANSPORTER 63C, ISOFORM F"/>
    <property type="match status" value="1"/>
</dbReference>
<dbReference type="InterPro" id="IPR027470">
    <property type="entry name" value="Cation_efflux_CTD"/>
</dbReference>
<keyword evidence="4 9" id="KW-0812">Transmembrane</keyword>
<dbReference type="Pfam" id="PF01545">
    <property type="entry name" value="Cation_efflux"/>
    <property type="match status" value="1"/>
</dbReference>
<dbReference type="GO" id="GO:0005385">
    <property type="term" value="F:zinc ion transmembrane transporter activity"/>
    <property type="evidence" value="ECO:0007669"/>
    <property type="project" value="TreeGrafter"/>
</dbReference>
<proteinExistence type="inferred from homology"/>
<dbReference type="STRING" id="1173061.A0A0J9X9X8"/>
<comment type="similarity">
    <text evidence="2">Belongs to the cation diffusion facilitator (CDF) transporter (TC 2.A.4) family. SLC30A subfamily.</text>
</comment>
<dbReference type="InterPro" id="IPR036837">
    <property type="entry name" value="Cation_efflux_CTD_sf"/>
</dbReference>
<feature type="transmembrane region" description="Helical" evidence="9">
    <location>
        <begin position="34"/>
        <end position="55"/>
    </location>
</feature>
<feature type="domain" description="Cation efflux protein cytoplasmic" evidence="11">
    <location>
        <begin position="343"/>
        <end position="415"/>
    </location>
</feature>
<feature type="region of interest" description="Disordered" evidence="8">
    <location>
        <begin position="427"/>
        <end position="463"/>
    </location>
</feature>
<comment type="caution">
    <text evidence="12">The sequence shown here is derived from an EMBL/GenBank/DDBJ whole genome shotgun (WGS) entry which is preliminary data.</text>
</comment>
<dbReference type="SUPFAM" id="SSF161111">
    <property type="entry name" value="Cation efflux protein transmembrane domain-like"/>
    <property type="match status" value="1"/>
</dbReference>
<evidence type="ECO:0000256" key="8">
    <source>
        <dbReference type="SAM" id="MobiDB-lite"/>
    </source>
</evidence>
<feature type="transmembrane region" description="Helical" evidence="9">
    <location>
        <begin position="312"/>
        <end position="330"/>
    </location>
</feature>
<feature type="transmembrane region" description="Helical" evidence="9">
    <location>
        <begin position="7"/>
        <end position="28"/>
    </location>
</feature>
<keyword evidence="7 9" id="KW-0472">Membrane</keyword>
<dbReference type="PANTHER" id="PTHR45820">
    <property type="entry name" value="FI23527P1"/>
    <property type="match status" value="1"/>
</dbReference>
<feature type="region of interest" description="Disordered" evidence="8">
    <location>
        <begin position="139"/>
        <end position="170"/>
    </location>
</feature>
<evidence type="ECO:0000256" key="6">
    <source>
        <dbReference type="ARBA" id="ARBA00022989"/>
    </source>
</evidence>